<keyword evidence="3" id="KW-1185">Reference proteome</keyword>
<dbReference type="Pfam" id="PF05257">
    <property type="entry name" value="CHAP"/>
    <property type="match status" value="1"/>
</dbReference>
<protein>
    <submittedName>
        <fullName evidence="2">CHAP domain-containing protein</fullName>
    </submittedName>
</protein>
<gene>
    <name evidence="2" type="ORF">SAMN00017405_1270</name>
</gene>
<reference evidence="2 3" key="1">
    <citation type="submission" date="2017-04" db="EMBL/GenBank/DDBJ databases">
        <authorList>
            <person name="Afonso C.L."/>
            <person name="Miller P.J."/>
            <person name="Scott M.A."/>
            <person name="Spackman E."/>
            <person name="Goraichik I."/>
            <person name="Dimitrov K.M."/>
            <person name="Suarez D.L."/>
            <person name="Swayne D.E."/>
        </authorList>
    </citation>
    <scope>NUCLEOTIDE SEQUENCE [LARGE SCALE GENOMIC DNA]</scope>
    <source>
        <strain evidence="2 3">DSM 11270</strain>
    </source>
</reference>
<dbReference type="InterPro" id="IPR007921">
    <property type="entry name" value="CHAP_dom"/>
</dbReference>
<dbReference type="InterPro" id="IPR038765">
    <property type="entry name" value="Papain-like_cys_pep_sf"/>
</dbReference>
<dbReference type="PANTHER" id="PTHR30094:SF0">
    <property type="entry name" value="BIFUNCTIONAL GLUTATHIONYLSPERMIDINE SYNTHETASE_AMIDASE-RELATED"/>
    <property type="match status" value="1"/>
</dbReference>
<dbReference type="AlphaFoldDB" id="A0A1W1V1V8"/>
<dbReference type="Proteomes" id="UP000192731">
    <property type="component" value="Unassembled WGS sequence"/>
</dbReference>
<dbReference type="PROSITE" id="PS50911">
    <property type="entry name" value="CHAP"/>
    <property type="match status" value="1"/>
</dbReference>
<sequence length="210" mass="24490">MFNFRYMRYRHLNYKRFFIYILILLSLIFILKGCFSSKEKIEPSPTPTPSVQEGMDQYKNVAVYYNGTEYTTSHGKHYSADGYYYGLKWQCVEYVKRFYYEAKKHPLPNLFGNAKDFYDPNLAHGEFNADRGLVQYKNGGNIAPMPDDILVFTHATYGHVAIITEVGSDYIEIIQQNVGNKTREKFKLTVKGNSYIIEAKNPPTVWLRKI</sequence>
<dbReference type="InterPro" id="IPR051705">
    <property type="entry name" value="Gsp_Synthetase/Amidase"/>
</dbReference>
<evidence type="ECO:0000313" key="3">
    <source>
        <dbReference type="Proteomes" id="UP000192731"/>
    </source>
</evidence>
<dbReference type="GO" id="GO:0016874">
    <property type="term" value="F:ligase activity"/>
    <property type="evidence" value="ECO:0007669"/>
    <property type="project" value="TreeGrafter"/>
</dbReference>
<evidence type="ECO:0000313" key="2">
    <source>
        <dbReference type="EMBL" id="SMB87288.1"/>
    </source>
</evidence>
<organism evidence="2 3">
    <name type="scientific">Desulfonispora thiosulfatigenes DSM 11270</name>
    <dbReference type="NCBI Taxonomy" id="656914"/>
    <lineage>
        <taxon>Bacteria</taxon>
        <taxon>Bacillati</taxon>
        <taxon>Bacillota</taxon>
        <taxon>Clostridia</taxon>
        <taxon>Eubacteriales</taxon>
        <taxon>Peptococcaceae</taxon>
        <taxon>Desulfonispora</taxon>
    </lineage>
</organism>
<dbReference type="EMBL" id="FWWT01000013">
    <property type="protein sequence ID" value="SMB87288.1"/>
    <property type="molecule type" value="Genomic_DNA"/>
</dbReference>
<feature type="domain" description="Peptidase C51" evidence="1">
    <location>
        <begin position="66"/>
        <end position="198"/>
    </location>
</feature>
<dbReference type="Gene3D" id="3.90.1720.10">
    <property type="entry name" value="endopeptidase domain like (from Nostoc punctiforme)"/>
    <property type="match status" value="1"/>
</dbReference>
<evidence type="ECO:0000259" key="1">
    <source>
        <dbReference type="PROSITE" id="PS50911"/>
    </source>
</evidence>
<dbReference type="PANTHER" id="PTHR30094">
    <property type="entry name" value="BIFUNCTIONAL GLUTATHIONYLSPERMIDINE SYNTHETASE/AMIDASE-RELATED"/>
    <property type="match status" value="1"/>
</dbReference>
<dbReference type="SUPFAM" id="SSF54001">
    <property type="entry name" value="Cysteine proteinases"/>
    <property type="match status" value="1"/>
</dbReference>
<dbReference type="STRING" id="656914.SAMN00017405_1270"/>
<accession>A0A1W1V1V8</accession>
<name>A0A1W1V1V8_DESTI</name>
<proteinExistence type="predicted"/>